<proteinExistence type="predicted"/>
<name>A0AB39URW0_9GAMM</name>
<evidence type="ECO:0000313" key="2">
    <source>
        <dbReference type="EMBL" id="XDT71093.1"/>
    </source>
</evidence>
<feature type="domain" description="DUF4124" evidence="1">
    <location>
        <begin position="59"/>
        <end position="92"/>
    </location>
</feature>
<dbReference type="RefSeq" id="WP_369600132.1">
    <property type="nucleotide sequence ID" value="NZ_CP154858.1"/>
</dbReference>
<accession>A0AB39URW0</accession>
<protein>
    <submittedName>
        <fullName evidence="2">DUF4124 domain-containing protein</fullName>
    </submittedName>
</protein>
<sequence length="171" mass="18754">MKWVFRALTLVSLMAALALPLFIQDRQGNNLLGISLPGADKAPALVRVPESLEPEVKRQVYKWRDAGGILHYGDTPPAGVTYETLTVSNRVNVIKSIPVKRPQAEDPAGMTAAAEVTPKAMLPPATQEVLEDAEKKDVLSVDRALHIMEEAKAVRDLMEARNQQLEHLVGQ</sequence>
<evidence type="ECO:0000259" key="1">
    <source>
        <dbReference type="Pfam" id="PF13511"/>
    </source>
</evidence>
<dbReference type="AlphaFoldDB" id="A0AB39URW0"/>
<dbReference type="Pfam" id="PF13511">
    <property type="entry name" value="DUF4124"/>
    <property type="match status" value="1"/>
</dbReference>
<dbReference type="EMBL" id="CP154858">
    <property type="protein sequence ID" value="XDT71093.1"/>
    <property type="molecule type" value="Genomic_DNA"/>
</dbReference>
<reference evidence="2" key="1">
    <citation type="submission" date="2024-05" db="EMBL/GenBank/DDBJ databases">
        <title>Genome sequencing of novel strain.</title>
        <authorList>
            <person name="Ganbat D."/>
            <person name="Ganbat S."/>
            <person name="Lee S.-J."/>
        </authorList>
    </citation>
    <scope>NUCLEOTIDE SEQUENCE</scope>
    <source>
        <strain evidence="2">SMD15-11</strain>
    </source>
</reference>
<dbReference type="InterPro" id="IPR025392">
    <property type="entry name" value="DUF4124"/>
</dbReference>
<gene>
    <name evidence="2" type="ORF">AAIA72_09770</name>
</gene>
<dbReference type="KEGG" id="tcd:AAIA72_09770"/>
<organism evidence="2">
    <name type="scientific">Thermohahella caldifontis</name>
    <dbReference type="NCBI Taxonomy" id="3142973"/>
    <lineage>
        <taxon>Bacteria</taxon>
        <taxon>Pseudomonadati</taxon>
        <taxon>Pseudomonadota</taxon>
        <taxon>Gammaproteobacteria</taxon>
        <taxon>Oceanospirillales</taxon>
        <taxon>Hahellaceae</taxon>
        <taxon>Thermohahella</taxon>
    </lineage>
</organism>